<dbReference type="InterPro" id="IPR009057">
    <property type="entry name" value="Homeodomain-like_sf"/>
</dbReference>
<evidence type="ECO:0008006" key="5">
    <source>
        <dbReference type="Google" id="ProtNLM"/>
    </source>
</evidence>
<comment type="caution">
    <text evidence="2">The sequence shown here is derived from an EMBL/GenBank/DDBJ whole genome shotgun (WGS) entry which is preliminary data.</text>
</comment>
<dbReference type="Pfam" id="PF01527">
    <property type="entry name" value="HTH_Tnp_1"/>
    <property type="match status" value="1"/>
</dbReference>
<organism evidence="2 4">
    <name type="scientific">Pseudobacteroides cellulosolvens ATCC 35603 = DSM 2933</name>
    <dbReference type="NCBI Taxonomy" id="398512"/>
    <lineage>
        <taxon>Bacteria</taxon>
        <taxon>Bacillati</taxon>
        <taxon>Bacillota</taxon>
        <taxon>Clostridia</taxon>
        <taxon>Eubacteriales</taxon>
        <taxon>Oscillospiraceae</taxon>
        <taxon>Pseudobacteroides</taxon>
    </lineage>
</organism>
<dbReference type="PANTHER" id="PTHR33215">
    <property type="entry name" value="PROTEIN DISTAL ANTENNA"/>
    <property type="match status" value="1"/>
</dbReference>
<sequence>MAANTNFTTEYKKEIIKLVTEKQKTVREVAISIGVTETTIRDWIKKYHQHGEDAFPGKGNLRPEDEELRILKKRLKDLEEENEILKKAMAIFSRDVK</sequence>
<dbReference type="GO" id="GO:0006313">
    <property type="term" value="P:DNA transposition"/>
    <property type="evidence" value="ECO:0007669"/>
    <property type="project" value="InterPro"/>
</dbReference>
<evidence type="ECO:0000256" key="1">
    <source>
        <dbReference type="SAM" id="Coils"/>
    </source>
</evidence>
<protein>
    <recommendedName>
        <fullName evidence="5">Transposase IS3/IS911 family protein</fullName>
    </recommendedName>
</protein>
<evidence type="ECO:0000313" key="3">
    <source>
        <dbReference type="EMBL" id="KNY27912.1"/>
    </source>
</evidence>
<keyword evidence="1" id="KW-0175">Coiled coil</keyword>
<dbReference type="EMBL" id="LGTC01000001">
    <property type="protein sequence ID" value="KNY27912.1"/>
    <property type="molecule type" value="Genomic_DNA"/>
</dbReference>
<dbReference type="STRING" id="398512.Bccel_3176"/>
<reference evidence="2" key="1">
    <citation type="submission" date="2015-07" db="EMBL/GenBank/DDBJ databases">
        <title>MeaNS - Measles Nucleotide Surveillance Program.</title>
        <authorList>
            <person name="Tran T."/>
            <person name="Druce J."/>
        </authorList>
    </citation>
    <scope>NUCLEOTIDE SEQUENCE</scope>
    <source>
        <strain evidence="2">DSM 2933</strain>
    </source>
</reference>
<dbReference type="GO" id="GO:0003677">
    <property type="term" value="F:DNA binding"/>
    <property type="evidence" value="ECO:0007669"/>
    <property type="project" value="InterPro"/>
</dbReference>
<dbReference type="PATRIC" id="fig|398512.5.peg.3324"/>
<name>A0A0L6JQD9_9FIRM</name>
<dbReference type="Proteomes" id="UP000036923">
    <property type="component" value="Unassembled WGS sequence"/>
</dbReference>
<evidence type="ECO:0000313" key="2">
    <source>
        <dbReference type="EMBL" id="KNY27905.1"/>
    </source>
</evidence>
<accession>A0A0L6JQD9</accession>
<dbReference type="PANTHER" id="PTHR33215:SF13">
    <property type="entry name" value="PROTEIN DISTAL ANTENNA"/>
    <property type="match status" value="1"/>
</dbReference>
<dbReference type="AlphaFoldDB" id="A0A0L6JQD9"/>
<dbReference type="eggNOG" id="COG2963">
    <property type="taxonomic scope" value="Bacteria"/>
</dbReference>
<gene>
    <name evidence="2" type="ORF">Bccel_3176</name>
    <name evidence="3" type="ORF">Bccel_3183</name>
</gene>
<reference evidence="4" key="2">
    <citation type="submission" date="2015-07" db="EMBL/GenBank/DDBJ databases">
        <title>Near-Complete Genome Sequence of the Cellulolytic Bacterium Bacteroides (Pseudobacteroides) cellulosolvens ATCC 35603.</title>
        <authorList>
            <person name="Dassa B."/>
            <person name="Utturkar S.M."/>
            <person name="Klingeman D.M."/>
            <person name="Hurt R.A."/>
            <person name="Keller M."/>
            <person name="Xu J."/>
            <person name="Reddy Y.H.K."/>
            <person name="Borovok I."/>
            <person name="Grinberg I.R."/>
            <person name="Lamed R."/>
            <person name="Zhivin O."/>
            <person name="Bayer E.A."/>
            <person name="Brown S.D."/>
        </authorList>
    </citation>
    <scope>NUCLEOTIDE SEQUENCE [LARGE SCALE GENOMIC DNA]</scope>
    <source>
        <strain evidence="4">DSM 2933</strain>
    </source>
</reference>
<dbReference type="Gene3D" id="1.10.10.60">
    <property type="entry name" value="Homeodomain-like"/>
    <property type="match status" value="1"/>
</dbReference>
<proteinExistence type="predicted"/>
<keyword evidence="4" id="KW-1185">Reference proteome</keyword>
<dbReference type="EMBL" id="LGTC01000001">
    <property type="protein sequence ID" value="KNY27905.1"/>
    <property type="molecule type" value="Genomic_DNA"/>
</dbReference>
<evidence type="ECO:0000313" key="4">
    <source>
        <dbReference type="Proteomes" id="UP000036923"/>
    </source>
</evidence>
<dbReference type="InterPro" id="IPR002514">
    <property type="entry name" value="Transposase_8"/>
</dbReference>
<dbReference type="SUPFAM" id="SSF46689">
    <property type="entry name" value="Homeodomain-like"/>
    <property type="match status" value="1"/>
</dbReference>
<feature type="coiled-coil region" evidence="1">
    <location>
        <begin position="61"/>
        <end position="95"/>
    </location>
</feature>
<dbReference type="InterPro" id="IPR051839">
    <property type="entry name" value="RD_transcriptional_regulator"/>
</dbReference>
<dbReference type="GO" id="GO:0004803">
    <property type="term" value="F:transposase activity"/>
    <property type="evidence" value="ECO:0007669"/>
    <property type="project" value="InterPro"/>
</dbReference>